<evidence type="ECO:0000313" key="2">
    <source>
        <dbReference type="Proteomes" id="UP000553798"/>
    </source>
</evidence>
<evidence type="ECO:0000313" key="1">
    <source>
        <dbReference type="EMBL" id="NXT16847.1"/>
    </source>
</evidence>
<dbReference type="Proteomes" id="UP000553798">
    <property type="component" value="Unassembled WGS sequence"/>
</dbReference>
<accession>A0A7L3A9N2</accession>
<organism evidence="1 2">
    <name type="scientific">Prunella fulvescens</name>
    <name type="common">Brown accentor</name>
    <dbReference type="NCBI Taxonomy" id="670355"/>
    <lineage>
        <taxon>Eukaryota</taxon>
        <taxon>Metazoa</taxon>
        <taxon>Chordata</taxon>
        <taxon>Craniata</taxon>
        <taxon>Vertebrata</taxon>
        <taxon>Euteleostomi</taxon>
        <taxon>Archelosauria</taxon>
        <taxon>Archosauria</taxon>
        <taxon>Dinosauria</taxon>
        <taxon>Saurischia</taxon>
        <taxon>Theropoda</taxon>
        <taxon>Coelurosauria</taxon>
        <taxon>Aves</taxon>
        <taxon>Neognathae</taxon>
        <taxon>Neoaves</taxon>
        <taxon>Telluraves</taxon>
        <taxon>Australaves</taxon>
        <taxon>Passeriformes</taxon>
        <taxon>Passeroidea</taxon>
        <taxon>Prunellidae</taxon>
        <taxon>Prunella</taxon>
    </lineage>
</organism>
<dbReference type="Pfam" id="PF00429">
    <property type="entry name" value="TLV_coat"/>
    <property type="match status" value="1"/>
</dbReference>
<dbReference type="AlphaFoldDB" id="A0A7L3A9N2"/>
<gene>
    <name evidence="1" type="primary">Fv4</name>
    <name evidence="1" type="ORF">PRUFUL_R14950</name>
</gene>
<feature type="non-terminal residue" evidence="1">
    <location>
        <position position="86"/>
    </location>
</feature>
<name>A0A7L3A9N2_9PASE</name>
<dbReference type="EMBL" id="VZTP01044121">
    <property type="protein sequence ID" value="NXT16847.1"/>
    <property type="molecule type" value="Genomic_DNA"/>
</dbReference>
<keyword evidence="2" id="KW-1185">Reference proteome</keyword>
<feature type="non-terminal residue" evidence="1">
    <location>
        <position position="1"/>
    </location>
</feature>
<sequence>STREYSALWKVIQATFKVLNYTYPNLTSGCWLCYMINPPFYEALWSSTKPKRVNGTNPKECLWKNGTNNSPRISMVQVTGKGRCIG</sequence>
<dbReference type="InterPro" id="IPR018154">
    <property type="entry name" value="TLV/ENV_coat_polyprotein"/>
</dbReference>
<protein>
    <submittedName>
        <fullName evidence="1">ENV2 protein</fullName>
    </submittedName>
</protein>
<comment type="caution">
    <text evidence="1">The sequence shown here is derived from an EMBL/GenBank/DDBJ whole genome shotgun (WGS) entry which is preliminary data.</text>
</comment>
<proteinExistence type="predicted"/>
<reference evidence="1 2" key="1">
    <citation type="submission" date="2019-09" db="EMBL/GenBank/DDBJ databases">
        <title>Bird 10,000 Genomes (B10K) Project - Family phase.</title>
        <authorList>
            <person name="Zhang G."/>
        </authorList>
    </citation>
    <scope>NUCLEOTIDE SEQUENCE [LARGE SCALE GENOMIC DNA]</scope>
    <source>
        <strain evidence="1">B10K-DU-012-46</strain>
    </source>
</reference>